<dbReference type="InterPro" id="IPR015813">
    <property type="entry name" value="Pyrv/PenolPyrv_kinase-like_dom"/>
</dbReference>
<feature type="domain" description="Pyruvate phosphate dikinase AMP/ATP-binding" evidence="13">
    <location>
        <begin position="57"/>
        <end position="270"/>
    </location>
</feature>
<evidence type="ECO:0000256" key="11">
    <source>
        <dbReference type="PIRNR" id="PIRNR000853"/>
    </source>
</evidence>
<dbReference type="InterPro" id="IPR018274">
    <property type="entry name" value="PEP_util_AS"/>
</dbReference>
<keyword evidence="6" id="KW-0479">Metal-binding</keyword>
<protein>
    <recommendedName>
        <fullName evidence="4 11">Pyruvate, phosphate dikinase</fullName>
        <ecNumber evidence="3 11">2.7.9.1</ecNumber>
    </recommendedName>
</protein>
<keyword evidence="16" id="KW-1185">Reference proteome</keyword>
<dbReference type="SUPFAM" id="SSF52009">
    <property type="entry name" value="Phosphohistidine domain"/>
    <property type="match status" value="1"/>
</dbReference>
<evidence type="ECO:0000256" key="7">
    <source>
        <dbReference type="ARBA" id="ARBA00022741"/>
    </source>
</evidence>
<evidence type="ECO:0000256" key="5">
    <source>
        <dbReference type="ARBA" id="ARBA00022679"/>
    </source>
</evidence>
<evidence type="ECO:0000256" key="1">
    <source>
        <dbReference type="ARBA" id="ARBA00001946"/>
    </source>
</evidence>
<dbReference type="Gene3D" id="3.30.1490.20">
    <property type="entry name" value="ATP-grasp fold, A domain"/>
    <property type="match status" value="1"/>
</dbReference>
<evidence type="ECO:0000256" key="9">
    <source>
        <dbReference type="ARBA" id="ARBA00022840"/>
    </source>
</evidence>
<evidence type="ECO:0000256" key="10">
    <source>
        <dbReference type="ARBA" id="ARBA00022842"/>
    </source>
</evidence>
<dbReference type="Pfam" id="PF02896">
    <property type="entry name" value="PEP-utilizers_C"/>
    <property type="match status" value="1"/>
</dbReference>
<dbReference type="EMBL" id="JBHTEC010000008">
    <property type="protein sequence ID" value="MFD0288870.1"/>
    <property type="molecule type" value="Genomic_DNA"/>
</dbReference>
<keyword evidence="5 15" id="KW-0808">Transferase</keyword>
<proteinExistence type="inferred from homology"/>
<reference evidence="16" key="1">
    <citation type="journal article" date="2019" name="Int. J. Syst. Evol. Microbiol.">
        <title>The Global Catalogue of Microorganisms (GCM) 10K type strain sequencing project: providing services to taxonomists for standard genome sequencing and annotation.</title>
        <authorList>
            <consortium name="The Broad Institute Genomics Platform"/>
            <consortium name="The Broad Institute Genome Sequencing Center for Infectious Disease"/>
            <person name="Wu L."/>
            <person name="Ma J."/>
        </authorList>
    </citation>
    <scope>NUCLEOTIDE SEQUENCE [LARGE SCALE GENOMIC DNA]</scope>
    <source>
        <strain evidence="16">CGMCC 4.7198</strain>
    </source>
</reference>
<evidence type="ECO:0000313" key="15">
    <source>
        <dbReference type="EMBL" id="MFD0288870.1"/>
    </source>
</evidence>
<dbReference type="GO" id="GO:0050242">
    <property type="term" value="F:pyruvate, phosphate dikinase activity"/>
    <property type="evidence" value="ECO:0007669"/>
    <property type="project" value="UniProtKB-EC"/>
</dbReference>
<evidence type="ECO:0000256" key="8">
    <source>
        <dbReference type="ARBA" id="ARBA00022777"/>
    </source>
</evidence>
<dbReference type="InterPro" id="IPR013815">
    <property type="entry name" value="ATP_grasp_subdomain_1"/>
</dbReference>
<dbReference type="Gene3D" id="3.30.470.20">
    <property type="entry name" value="ATP-grasp fold, B domain"/>
    <property type="match status" value="1"/>
</dbReference>
<dbReference type="RefSeq" id="WP_381250703.1">
    <property type="nucleotide sequence ID" value="NZ_JBHTBI010000005.1"/>
</dbReference>
<feature type="domain" description="Pyruvate phosphate dikinase AMP/ATP-binding" evidence="13">
    <location>
        <begin position="280"/>
        <end position="331"/>
    </location>
</feature>
<dbReference type="Pfam" id="PF01326">
    <property type="entry name" value="PPDK_N"/>
    <property type="match status" value="3"/>
</dbReference>
<dbReference type="PANTHER" id="PTHR22931">
    <property type="entry name" value="PHOSPHOENOLPYRUVATE DIKINASE-RELATED"/>
    <property type="match status" value="1"/>
</dbReference>
<dbReference type="InterPro" id="IPR002192">
    <property type="entry name" value="PPDK_AMP/ATP-bd"/>
</dbReference>
<evidence type="ECO:0000313" key="16">
    <source>
        <dbReference type="Proteomes" id="UP001596957"/>
    </source>
</evidence>
<dbReference type="InterPro" id="IPR040442">
    <property type="entry name" value="Pyrv_kinase-like_dom_sf"/>
</dbReference>
<dbReference type="InterPro" id="IPR008279">
    <property type="entry name" value="PEP-util_enz_mobile_dom"/>
</dbReference>
<feature type="domain" description="PEP-utilising enzyme C-terminal" evidence="14">
    <location>
        <begin position="519"/>
        <end position="861"/>
    </location>
</feature>
<dbReference type="NCBIfam" id="NF004531">
    <property type="entry name" value="PRK05878.1"/>
    <property type="match status" value="1"/>
</dbReference>
<comment type="cofactor">
    <cofactor evidence="1 11">
        <name>Mg(2+)</name>
        <dbReference type="ChEBI" id="CHEBI:18420"/>
    </cofactor>
</comment>
<comment type="catalytic activity">
    <reaction evidence="11">
        <text>pyruvate + phosphate + ATP = phosphoenolpyruvate + AMP + diphosphate + H(+)</text>
        <dbReference type="Rhea" id="RHEA:10756"/>
        <dbReference type="ChEBI" id="CHEBI:15361"/>
        <dbReference type="ChEBI" id="CHEBI:15378"/>
        <dbReference type="ChEBI" id="CHEBI:30616"/>
        <dbReference type="ChEBI" id="CHEBI:33019"/>
        <dbReference type="ChEBI" id="CHEBI:43474"/>
        <dbReference type="ChEBI" id="CHEBI:58702"/>
        <dbReference type="ChEBI" id="CHEBI:456215"/>
        <dbReference type="EC" id="2.7.9.1"/>
    </reaction>
</comment>
<keyword evidence="8" id="KW-0418">Kinase</keyword>
<dbReference type="SUPFAM" id="SSF51621">
    <property type="entry name" value="Phosphoenolpyruvate/pyruvate domain"/>
    <property type="match status" value="1"/>
</dbReference>
<evidence type="ECO:0000256" key="3">
    <source>
        <dbReference type="ARBA" id="ARBA00011994"/>
    </source>
</evidence>
<dbReference type="Pfam" id="PF00391">
    <property type="entry name" value="PEP-utilizers"/>
    <property type="match status" value="1"/>
</dbReference>
<evidence type="ECO:0000256" key="2">
    <source>
        <dbReference type="ARBA" id="ARBA00007837"/>
    </source>
</evidence>
<comment type="similarity">
    <text evidence="2 11">Belongs to the PEP-utilizing enzyme family.</text>
</comment>
<dbReference type="EC" id="2.7.9.1" evidence="3 11"/>
<dbReference type="Gene3D" id="1.10.189.10">
    <property type="entry name" value="Pyruvate Phosphate Dikinase, domain 2"/>
    <property type="match status" value="1"/>
</dbReference>
<dbReference type="PANTHER" id="PTHR22931:SF9">
    <property type="entry name" value="PYRUVATE, PHOSPHATE DIKINASE 1, CHLOROPLASTIC"/>
    <property type="match status" value="1"/>
</dbReference>
<keyword evidence="9" id="KW-0067">ATP-binding</keyword>
<evidence type="ECO:0000259" key="14">
    <source>
        <dbReference type="Pfam" id="PF02896"/>
    </source>
</evidence>
<evidence type="ECO:0000256" key="6">
    <source>
        <dbReference type="ARBA" id="ARBA00022723"/>
    </source>
</evidence>
<dbReference type="Gene3D" id="3.20.20.60">
    <property type="entry name" value="Phosphoenolpyruvate-binding domains"/>
    <property type="match status" value="1"/>
</dbReference>
<dbReference type="InterPro" id="IPR036637">
    <property type="entry name" value="Phosphohistidine_dom_sf"/>
</dbReference>
<dbReference type="Gene3D" id="1.20.80.30">
    <property type="match status" value="1"/>
</dbReference>
<keyword evidence="10" id="KW-0460">Magnesium</keyword>
<dbReference type="PIRSF" id="PIRSF000853">
    <property type="entry name" value="PPDK"/>
    <property type="match status" value="1"/>
</dbReference>
<feature type="domain" description="PEP-utilising enzyme mobile" evidence="12">
    <location>
        <begin position="403"/>
        <end position="485"/>
    </location>
</feature>
<dbReference type="NCBIfam" id="TIGR01828">
    <property type="entry name" value="pyru_phos_dikin"/>
    <property type="match status" value="1"/>
</dbReference>
<dbReference type="PROSITE" id="PS00370">
    <property type="entry name" value="PEP_ENZYMES_PHOS_SITE"/>
    <property type="match status" value="1"/>
</dbReference>
<name>A0ABW2VZS0_9ACTN</name>
<evidence type="ECO:0000259" key="12">
    <source>
        <dbReference type="Pfam" id="PF00391"/>
    </source>
</evidence>
<dbReference type="InterPro" id="IPR000121">
    <property type="entry name" value="PEP_util_C"/>
</dbReference>
<sequence length="876" mass="94113">MTRYVYEFSEGGRDMADLLGGKGANLAEMTRLGLPVPSGFTVTTDACREYLATGEEPGELGAQVAHALVELERRTGRELGGRDNPLLLSVRSGSKFSMPGMMETILDIGLGDVSVLGLVKATGSEHFAWDSYRRLLQMYGRTVLGIAPELFDRRGSTDDPARLVEDFKQVIRDATGEEFPQDPGAQLYRSIQAVFRSWNSERARLYRRREHIPDDLGTAVNIQVMVFGNRGPDSGTGVAFTRDPATGARGVYGDYLPDAQGEDVVAGIRNAVPLAELERLDPSSYRQLIDHMGRLEHHYRDLCDVEFTIERGTLWMLQTRVGKRTAEAAFRIAEALVDEKLIGEDEALARVGGAQLARLMFPRFEAHAETKPLAHGVPASPGAAVGAIVFDSAEAVRRAATGEKVILVRRETTPDDLPGMVAAEAVLTSRGGKTSHAAVVARGMGKVCVCGAEELTVDVEARTLTAPDRTVLAEGTVLSVDGTAGTVHLGALPLTDSPVGRFLDTGERDGVLTDAVARTLEHADSVRHLGVRANADTPEDAARARRYGAEGIGLCRTEHMFLGERRGLVEAMILAEDEAGRCAALDALLPLQRADFVGILAEMDGLPVTIRLIDPPLHEFLPDRTELAVRVATHPTAHDRRLLAAVERMHESNPMLGLRGVRLGLVVPGLVEMQVRAIAEAVVERLEAGGDPRAEIMVPLVGTVGELRIVRATAERVLAEVSKASGLTVDCPIGTMIELPRAALTAGRIAEAADFFSFGTNDLTQTAWGLSRDDVEASFFPAYLAQGIFATSPFETLDRDGVGRLVRIAVEEGRATKPGLKIGVCGEHGGDPDSIHFFHDTGLDYVSCSPFRVPAARLEAGRAALANRADGASAAT</sequence>
<dbReference type="InterPro" id="IPR010121">
    <property type="entry name" value="Pyruvate_phosphate_dikinase"/>
</dbReference>
<accession>A0ABW2VZS0</accession>
<keyword evidence="7" id="KW-0547">Nucleotide-binding</keyword>
<feature type="domain" description="Pyruvate phosphate dikinase AMP/ATP-binding" evidence="13">
    <location>
        <begin position="17"/>
        <end position="53"/>
    </location>
</feature>
<dbReference type="Proteomes" id="UP001596957">
    <property type="component" value="Unassembled WGS sequence"/>
</dbReference>
<keyword evidence="15" id="KW-0670">Pyruvate</keyword>
<comment type="caution">
    <text evidence="15">The sequence shown here is derived from an EMBL/GenBank/DDBJ whole genome shotgun (WGS) entry which is preliminary data.</text>
</comment>
<evidence type="ECO:0000256" key="4">
    <source>
        <dbReference type="ARBA" id="ARBA00020138"/>
    </source>
</evidence>
<organism evidence="15 16">
    <name type="scientific">Streptomyces lutosisoli</name>
    <dbReference type="NCBI Taxonomy" id="2665721"/>
    <lineage>
        <taxon>Bacteria</taxon>
        <taxon>Bacillati</taxon>
        <taxon>Actinomycetota</taxon>
        <taxon>Actinomycetes</taxon>
        <taxon>Kitasatosporales</taxon>
        <taxon>Streptomycetaceae</taxon>
        <taxon>Streptomyces</taxon>
    </lineage>
</organism>
<dbReference type="Gene3D" id="3.50.30.10">
    <property type="entry name" value="Phosphohistidine domain"/>
    <property type="match status" value="1"/>
</dbReference>
<evidence type="ECO:0000259" key="13">
    <source>
        <dbReference type="Pfam" id="PF01326"/>
    </source>
</evidence>
<gene>
    <name evidence="15" type="primary">ppdK</name>
    <name evidence="15" type="ORF">ACFQZP_46205</name>
</gene>
<dbReference type="SUPFAM" id="SSF56059">
    <property type="entry name" value="Glutathione synthetase ATP-binding domain-like"/>
    <property type="match status" value="1"/>
</dbReference>